<accession>A0ABQ0D8F2</accession>
<dbReference type="InterPro" id="IPR052766">
    <property type="entry name" value="S41A_metabolite_peptidase"/>
</dbReference>
<reference evidence="1 2" key="1">
    <citation type="journal article" date="2019" name="PLoS Negl. Trop. Dis.">
        <title>Whole genome sequencing of Entamoeba nuttalli reveals mammalian host-related molecular signatures and a novel octapeptide-repeat surface protein.</title>
        <authorList>
            <person name="Tanaka M."/>
            <person name="Makiuchi T."/>
            <person name="Komiyama T."/>
            <person name="Shiina T."/>
            <person name="Osaki K."/>
            <person name="Tachibana H."/>
        </authorList>
    </citation>
    <scope>NUCLEOTIDE SEQUENCE [LARGE SCALE GENOMIC DNA]</scope>
    <source>
        <strain evidence="1 2">P19-061405</strain>
    </source>
</reference>
<name>A0ABQ0D8F2_9EUKA</name>
<evidence type="ECO:0000313" key="1">
    <source>
        <dbReference type="EMBL" id="GAB1219126.1"/>
    </source>
</evidence>
<protein>
    <submittedName>
        <fullName evidence="1">Uncharacterized protein</fullName>
    </submittedName>
</protein>
<comment type="caution">
    <text evidence="1">The sequence shown here is derived from an EMBL/GenBank/DDBJ whole genome shotgun (WGS) entry which is preliminary data.</text>
</comment>
<keyword evidence="2" id="KW-1185">Reference proteome</keyword>
<dbReference type="PANTHER" id="PTHR37049:SF4">
    <property type="entry name" value="RHODANESE DOMAIN-CONTAINING PROTEIN"/>
    <property type="match status" value="1"/>
</dbReference>
<dbReference type="PANTHER" id="PTHR37049">
    <property type="entry name" value="PEPTIDASE S41 FAMILY PROTEIN"/>
    <property type="match status" value="1"/>
</dbReference>
<dbReference type="Proteomes" id="UP001628156">
    <property type="component" value="Unassembled WGS sequence"/>
</dbReference>
<gene>
    <name evidence="1" type="ORF">ENUP19_0014G0013</name>
</gene>
<evidence type="ECO:0000313" key="2">
    <source>
        <dbReference type="Proteomes" id="UP001628156"/>
    </source>
</evidence>
<dbReference type="EMBL" id="BAAFRS010000014">
    <property type="protein sequence ID" value="GAB1219126.1"/>
    <property type="molecule type" value="Genomic_DNA"/>
</dbReference>
<proteinExistence type="predicted"/>
<organism evidence="1 2">
    <name type="scientific">Entamoeba nuttalli</name>
    <dbReference type="NCBI Taxonomy" id="412467"/>
    <lineage>
        <taxon>Eukaryota</taxon>
        <taxon>Amoebozoa</taxon>
        <taxon>Evosea</taxon>
        <taxon>Archamoebae</taxon>
        <taxon>Mastigamoebida</taxon>
        <taxon>Entamoebidae</taxon>
        <taxon>Entamoeba</taxon>
    </lineage>
</organism>
<sequence length="746" mass="86519">MEILKIKINEYLNELRKIYSLIMNILILLFSGFSLSKQCSDYKQGFEIDTVDSAFECIESIKTTEKENSDIINGLKYYLESYVFKDILKNPPQPSFLNDYYNKIDIDAELNKINTQTTSMYDFYSQIKNFIVSTRDSHLSFGVDYTVYKPNLILKVLGSFLPFSIYINDDKKMYLLPRSTIGGISVDVPQEVINNENVAVKTINGEDPFDIIRKFGKKYIGFKFPHAQFEKACSTFVFAILEEIPLTKEYLNTPITIIWENGESVSVTYSMLKIPLSSISMKRSLQVKQVKQRFEPRITLEEIKSENEMIKRMKREEGINQYYASNDDGIYCSSSSNINKLEIFSFNPESSYIKSYEETISKCIDLFDSNDYPIQVVFSTNEEENIIYSQWIEKILSPYDDVDMIVSGRISNFTESVMKREYGNILDDPHICKVRESYVSPEVLGEWYTNPNIIKYDDLIYKLSQYLSVQLKQMKLMRKPRKPVKQTEIVVSTDPLCYSNCSTITPNIIKYDNFEHKVSQPSVMKWEPMKLMRKPRKPTEIVVYTDPLCYSGCSTIIKGLKEWGSAIIVGYGGDLYGEDEEFEVGLTSSNAINVNDIDKDNILKQYGYNLKISLLERYKHNYNYREKIPSEFLTYIVDEEYVLVAKIVEKYKTKCNPKNKRLVKRDSRCDKEINIQHGHGGYECGYNGEWSTKCVLAYCDSGYKFDYINNRCIEDVCVYPPKPSNGTPRMKINIFLIIIGIITLIL</sequence>